<dbReference type="Gene3D" id="3.40.50.300">
    <property type="entry name" value="P-loop containing nucleotide triphosphate hydrolases"/>
    <property type="match status" value="2"/>
</dbReference>
<dbReference type="InterPro" id="IPR027417">
    <property type="entry name" value="P-loop_NTPase"/>
</dbReference>
<accession>A0AAW1CN63</accession>
<dbReference type="Gene3D" id="3.10.490.20">
    <property type="match status" value="1"/>
</dbReference>
<keyword evidence="4" id="KW-0493">Microtubule</keyword>
<dbReference type="Gene3D" id="6.10.140.1060">
    <property type="match status" value="1"/>
</dbReference>
<evidence type="ECO:0000256" key="4">
    <source>
        <dbReference type="ARBA" id="ARBA00022701"/>
    </source>
</evidence>
<keyword evidence="11" id="KW-0505">Motor protein</keyword>
<dbReference type="InterPro" id="IPR041658">
    <property type="entry name" value="AAA_lid_11"/>
</dbReference>
<keyword evidence="21" id="KW-1185">Reference proteome</keyword>
<keyword evidence="9 14" id="KW-0175">Coiled coil</keyword>
<keyword evidence="12" id="KW-0206">Cytoskeleton</keyword>
<keyword evidence="13" id="KW-0966">Cell projection</keyword>
<feature type="domain" description="Dynein heavy chain AAA lid" evidence="18">
    <location>
        <begin position="896"/>
        <end position="1032"/>
    </location>
</feature>
<comment type="subcellular location">
    <subcellularLocation>
        <location evidence="1">Cytoplasm</location>
        <location evidence="1">Cytoskeleton</location>
        <location evidence="1">Cilium axoneme</location>
    </subcellularLocation>
</comment>
<evidence type="ECO:0000256" key="7">
    <source>
        <dbReference type="ARBA" id="ARBA00022840"/>
    </source>
</evidence>
<dbReference type="Gene3D" id="1.20.920.20">
    <property type="match status" value="1"/>
</dbReference>
<evidence type="ECO:0000256" key="1">
    <source>
        <dbReference type="ARBA" id="ARBA00004430"/>
    </source>
</evidence>
<feature type="domain" description="Dynein heavy chain region D6 P-loop" evidence="15">
    <location>
        <begin position="744"/>
        <end position="864"/>
    </location>
</feature>
<dbReference type="InterPro" id="IPR042219">
    <property type="entry name" value="AAA_lid_11_sf"/>
</dbReference>
<evidence type="ECO:0000256" key="5">
    <source>
        <dbReference type="ARBA" id="ARBA00022737"/>
    </source>
</evidence>
<evidence type="ECO:0000256" key="9">
    <source>
        <dbReference type="ARBA" id="ARBA00023054"/>
    </source>
</evidence>
<dbReference type="FunFam" id="1.10.8.720:FF:000002">
    <property type="entry name" value="Dynein heavy chain 9, axonemal"/>
    <property type="match status" value="1"/>
</dbReference>
<dbReference type="GO" id="GO:0030286">
    <property type="term" value="C:dynein complex"/>
    <property type="evidence" value="ECO:0007669"/>
    <property type="project" value="UniProtKB-KW"/>
</dbReference>
<dbReference type="InterPro" id="IPR004273">
    <property type="entry name" value="Dynein_heavy_D6_P-loop"/>
</dbReference>
<dbReference type="GO" id="GO:0008569">
    <property type="term" value="F:minus-end-directed microtubule motor activity"/>
    <property type="evidence" value="ECO:0007669"/>
    <property type="project" value="InterPro"/>
</dbReference>
<dbReference type="GO" id="GO:0005874">
    <property type="term" value="C:microtubule"/>
    <property type="evidence" value="ECO:0007669"/>
    <property type="project" value="UniProtKB-KW"/>
</dbReference>
<reference evidence="20 21" key="1">
    <citation type="submission" date="2022-12" db="EMBL/GenBank/DDBJ databases">
        <title>Chromosome-level genome assembly of true bugs.</title>
        <authorList>
            <person name="Ma L."/>
            <person name="Li H."/>
        </authorList>
    </citation>
    <scope>NUCLEOTIDE SEQUENCE [LARGE SCALE GENOMIC DNA]</scope>
    <source>
        <strain evidence="20">Lab_2022b</strain>
    </source>
</reference>
<dbReference type="InterPro" id="IPR024743">
    <property type="entry name" value="Dynein_HC_stalk"/>
</dbReference>
<evidence type="ECO:0000313" key="20">
    <source>
        <dbReference type="EMBL" id="KAK9500353.1"/>
    </source>
</evidence>
<evidence type="ECO:0000256" key="10">
    <source>
        <dbReference type="ARBA" id="ARBA00023069"/>
    </source>
</evidence>
<dbReference type="PANTHER" id="PTHR22878:SF63">
    <property type="entry name" value="DYNEIN AXONEMAL HEAVY CHAIN 10"/>
    <property type="match status" value="1"/>
</dbReference>
<dbReference type="FunFam" id="3.40.50.300:FF:000049">
    <property type="entry name" value="Dynein, axonemal, heavy chain 5"/>
    <property type="match status" value="1"/>
</dbReference>
<evidence type="ECO:0000256" key="2">
    <source>
        <dbReference type="ARBA" id="ARBA00008887"/>
    </source>
</evidence>
<dbReference type="Gene3D" id="1.20.1270.280">
    <property type="match status" value="1"/>
</dbReference>
<dbReference type="FunFam" id="3.40.50.300:FF:000411">
    <property type="entry name" value="dynein heavy chain 17, axonemal"/>
    <property type="match status" value="1"/>
</dbReference>
<evidence type="ECO:0000256" key="12">
    <source>
        <dbReference type="ARBA" id="ARBA00023212"/>
    </source>
</evidence>
<sequence length="1335" mass="151245">MALPALEAAQNALNTLNKTNLTEMKSFGTPPEAVAKVASAVMVLLAKKGKIPKDRSWKAAKAMMGSADSFLNALVNYDKENIQPEIVKAIQPYIEDPQFTPETVITKSAAAAGLCAWVINIMKFHEVWMVVLPKKKAEAAAKAELLQAQNRLAEIDERISKLEEQLKVLTAQFEEALGEKQACEAEEEKTLQAIDLANRLVNGLASENTRWKDTVSNLSGQITTLPGDILLVTAFISYVGSFTRNYREELMNNFWKPQLTKYKPEIPCTPGIDPMSMLTDDAQIATWNNEGLPNDRMSAENATILTNSERWPLMIDPQLQGVKWIKSKYGNKLRVIRLGQKNHLDKIEKAVTDGATLLIENIGECIDPVLDNLLGRNLVRKGKVLKIGDREIDYNSEFRLILQTKLANPHYQPEIQAQTTLINFTVTKDGLEEQLLAEVVKAERPDLETLKANLTKQQNNFKIQLKDLEDELLARLSAAGPDILSDKQLVEKLESTKKTAENIETKVAEAKVTSSKIDSAREIYRPVAIRASILYFILNDLNKINPLYQFSLKAFSIVFQNAIVTSAKSDEVLVRVSTLVENISYCTFRYTTRGLFECDKLIFTAQMTIQVLLRDGQISESELDYLLRFPYLPGLMSPVEFLTNTLWGGVKALSMMDEFRNLDKDIESSAKRWKKFVDGECPEKEKFPQDWKNKTAFQRLCMMRTLRPDRMTYAIKFFIEEKLGSKFVDARSIEFEKSFKEASATVPIFFILSPGVDPTRDVEKVGRKLGFTAERKNLHNVSLGQGQETVAENAIDKAARYGHWVILQNIHLVENWLPALDKKMEAAHENPHKNFRLFLSSEPAPDPAAHVIPQGVLESSIKITNEPPTGMLANLHKALDNFTQDTLEMCSKEAEFKAILFSLCYFHAVVAERRKFGPQGWNRSYPFNVGDLTISAHVLYNYLENNSKIPWEDLRYLFGEIMYGGHITDDWDRRLCRTYLEEYMCPQLVEGELFYAPGFQAPPNSDLNGYHSYIDAMLPSESPVLYGLHPNAEIGFLTTLAENLFKTVFELQPRDSGSSSGCGVTREEKVRALVDEILDKVPDEFNLAEMMSRTEDRSPYTIVAFQECERMNILMRELKRSLVELNLTLKGELTMTSETELLEACLFMDLVPETWAKKAYPSLLGLSAWFSDLQLRLKELEGWVTDFLVPSSVWLAGLFNPQSFLTAIMQSTARKYELPLDKMCLHCDVTKKVKEDFTQPPREGAYINGLFMEGARWDINRGAIVESHLKEMFCSMPVIHIRAVGQERQESRSLYQCPVYKTRTRGHTYVSTFALDTTQKQAKWILAGVAILLSI</sequence>
<dbReference type="FunFam" id="1.10.8.1220:FF:000001">
    <property type="entry name" value="Dynein axonemal heavy chain 5"/>
    <property type="match status" value="1"/>
</dbReference>
<feature type="domain" description="Dynein heavy chain coiled coil stalk" evidence="16">
    <location>
        <begin position="2"/>
        <end position="258"/>
    </location>
</feature>
<dbReference type="PANTHER" id="PTHR22878">
    <property type="entry name" value="DYNEIN HEAVY CHAIN 6, AXONEMAL-LIKE-RELATED"/>
    <property type="match status" value="1"/>
</dbReference>
<dbReference type="Pfam" id="PF18198">
    <property type="entry name" value="AAA_lid_11"/>
    <property type="match status" value="1"/>
</dbReference>
<dbReference type="GO" id="GO:0007018">
    <property type="term" value="P:microtubule-based movement"/>
    <property type="evidence" value="ECO:0007669"/>
    <property type="project" value="InterPro"/>
</dbReference>
<gene>
    <name evidence="20" type="ORF">O3M35_001633</name>
</gene>
<keyword evidence="7" id="KW-0067">ATP-binding</keyword>
<comment type="caution">
    <text evidence="20">The sequence shown here is derived from an EMBL/GenBank/DDBJ whole genome shotgun (WGS) entry which is preliminary data.</text>
</comment>
<evidence type="ECO:0000259" key="15">
    <source>
        <dbReference type="Pfam" id="PF03028"/>
    </source>
</evidence>
<evidence type="ECO:0000256" key="13">
    <source>
        <dbReference type="ARBA" id="ARBA00023273"/>
    </source>
</evidence>
<evidence type="ECO:0000259" key="17">
    <source>
        <dbReference type="Pfam" id="PF12781"/>
    </source>
</evidence>
<evidence type="ECO:0000256" key="11">
    <source>
        <dbReference type="ARBA" id="ARBA00023175"/>
    </source>
</evidence>
<dbReference type="Gene3D" id="1.10.8.720">
    <property type="entry name" value="Region D6 of dynein motor"/>
    <property type="match status" value="1"/>
</dbReference>
<feature type="coiled-coil region" evidence="14">
    <location>
        <begin position="451"/>
        <end position="513"/>
    </location>
</feature>
<dbReference type="Gene3D" id="1.10.8.1220">
    <property type="match status" value="1"/>
</dbReference>
<keyword evidence="5" id="KW-0677">Repeat</keyword>
<dbReference type="EMBL" id="JAPXFL010000010">
    <property type="protein sequence ID" value="KAK9500353.1"/>
    <property type="molecule type" value="Genomic_DNA"/>
</dbReference>
<evidence type="ECO:0000259" key="18">
    <source>
        <dbReference type="Pfam" id="PF18198"/>
    </source>
</evidence>
<dbReference type="Pfam" id="PF03028">
    <property type="entry name" value="Dynein_heavy"/>
    <property type="match status" value="1"/>
</dbReference>
<comment type="similarity">
    <text evidence="2">Belongs to the dynein heavy chain family.</text>
</comment>
<dbReference type="InterPro" id="IPR035706">
    <property type="entry name" value="AAA_9"/>
</dbReference>
<evidence type="ECO:0000259" key="19">
    <source>
        <dbReference type="Pfam" id="PF18199"/>
    </source>
</evidence>
<dbReference type="Pfam" id="PF12777">
    <property type="entry name" value="MT"/>
    <property type="match status" value="1"/>
</dbReference>
<dbReference type="Pfam" id="PF18199">
    <property type="entry name" value="Dynein_C"/>
    <property type="match status" value="1"/>
</dbReference>
<evidence type="ECO:0000256" key="14">
    <source>
        <dbReference type="SAM" id="Coils"/>
    </source>
</evidence>
<dbReference type="FunFam" id="1.20.1270.280:FF:000003">
    <property type="entry name" value="Dynein axonemal heavy chain 17"/>
    <property type="match status" value="1"/>
</dbReference>
<evidence type="ECO:0000256" key="6">
    <source>
        <dbReference type="ARBA" id="ARBA00022741"/>
    </source>
</evidence>
<dbReference type="GO" id="GO:0045505">
    <property type="term" value="F:dynein intermediate chain binding"/>
    <property type="evidence" value="ECO:0007669"/>
    <property type="project" value="InterPro"/>
</dbReference>
<dbReference type="Proteomes" id="UP001461498">
    <property type="component" value="Unassembled WGS sequence"/>
</dbReference>
<evidence type="ECO:0000259" key="16">
    <source>
        <dbReference type="Pfam" id="PF12777"/>
    </source>
</evidence>
<feature type="domain" description="Dynein heavy chain C-terminal" evidence="19">
    <location>
        <begin position="1041"/>
        <end position="1333"/>
    </location>
</feature>
<dbReference type="GO" id="GO:0005930">
    <property type="term" value="C:axoneme"/>
    <property type="evidence" value="ECO:0007669"/>
    <property type="project" value="UniProtKB-SubCell"/>
</dbReference>
<name>A0AAW1CN63_9HEMI</name>
<dbReference type="Pfam" id="PF12781">
    <property type="entry name" value="AAA_9"/>
    <property type="match status" value="1"/>
</dbReference>
<dbReference type="FunFam" id="3.10.490.20:FF:000002">
    <property type="entry name" value="Dynein axonemal heavy chain 17"/>
    <property type="match status" value="1"/>
</dbReference>
<keyword evidence="6" id="KW-0547">Nucleotide-binding</keyword>
<organism evidence="20 21">
    <name type="scientific">Rhynocoris fuscipes</name>
    <dbReference type="NCBI Taxonomy" id="488301"/>
    <lineage>
        <taxon>Eukaryota</taxon>
        <taxon>Metazoa</taxon>
        <taxon>Ecdysozoa</taxon>
        <taxon>Arthropoda</taxon>
        <taxon>Hexapoda</taxon>
        <taxon>Insecta</taxon>
        <taxon>Pterygota</taxon>
        <taxon>Neoptera</taxon>
        <taxon>Paraneoptera</taxon>
        <taxon>Hemiptera</taxon>
        <taxon>Heteroptera</taxon>
        <taxon>Panheteroptera</taxon>
        <taxon>Cimicomorpha</taxon>
        <taxon>Reduviidae</taxon>
        <taxon>Harpactorinae</taxon>
        <taxon>Harpactorini</taxon>
        <taxon>Rhynocoris</taxon>
    </lineage>
</organism>
<feature type="domain" description="Dynein heavy chain ATP-binding dynein motor region" evidence="17">
    <location>
        <begin position="286"/>
        <end position="503"/>
    </location>
</feature>
<feature type="coiled-coil region" evidence="14">
    <location>
        <begin position="136"/>
        <end position="186"/>
    </location>
</feature>
<keyword evidence="8" id="KW-0243">Dynein</keyword>
<dbReference type="GO" id="GO:0031514">
    <property type="term" value="C:motile cilium"/>
    <property type="evidence" value="ECO:0007669"/>
    <property type="project" value="UniProtKB-ARBA"/>
</dbReference>
<keyword evidence="3" id="KW-0963">Cytoplasm</keyword>
<evidence type="ECO:0000256" key="3">
    <source>
        <dbReference type="ARBA" id="ARBA00022490"/>
    </source>
</evidence>
<dbReference type="GO" id="GO:0005524">
    <property type="term" value="F:ATP binding"/>
    <property type="evidence" value="ECO:0007669"/>
    <property type="project" value="UniProtKB-KW"/>
</dbReference>
<evidence type="ECO:0000313" key="21">
    <source>
        <dbReference type="Proteomes" id="UP001461498"/>
    </source>
</evidence>
<dbReference type="InterPro" id="IPR026983">
    <property type="entry name" value="DHC"/>
</dbReference>
<keyword evidence="10" id="KW-0969">Cilium</keyword>
<dbReference type="InterPro" id="IPR041228">
    <property type="entry name" value="Dynein_C"/>
</dbReference>
<protein>
    <submittedName>
        <fullName evidence="20">Uncharacterized protein</fullName>
    </submittedName>
</protein>
<dbReference type="InterPro" id="IPR043160">
    <property type="entry name" value="Dynein_C_barrel"/>
</dbReference>
<proteinExistence type="inferred from homology"/>
<dbReference type="GO" id="GO:0051959">
    <property type="term" value="F:dynein light intermediate chain binding"/>
    <property type="evidence" value="ECO:0007669"/>
    <property type="project" value="InterPro"/>
</dbReference>
<evidence type="ECO:0000256" key="8">
    <source>
        <dbReference type="ARBA" id="ARBA00023017"/>
    </source>
</evidence>